<sequence>MKMEALDPSAASCFMVDVDDDLLNFSLEDETVLLDDDEKTTNSLTKHKHPFSSSYSSSLDSSNPVLSLLPSQQHPECIEEELEWLSNKDAFPAVEFGILADNPSIVFDHHSPVSVLENSSSTCNSSGNGSANANAYMSCCASLKVPVNYPVRARSKRRRRRRRGSFADLPSEHCMLVNKPSFKIVKQREPLLSLPMNSAKSASIGRRCQHCGADKTPQWRAGPLGPKTLCNACGVRYKSGRLLPEYRPANSPTFSPTVHSNSHRKVLEMRKQKIGVGGMMIHEACGYRVG</sequence>
<dbReference type="OrthoDB" id="2162994at2759"/>
<keyword evidence="5" id="KW-0805">Transcription regulation</keyword>
<dbReference type="GO" id="GO:0030154">
    <property type="term" value="P:cell differentiation"/>
    <property type="evidence" value="ECO:0007669"/>
    <property type="project" value="TreeGrafter"/>
</dbReference>
<dbReference type="AlphaFoldDB" id="A0A314KLR2"/>
<evidence type="ECO:0000256" key="1">
    <source>
        <dbReference type="ARBA" id="ARBA00005694"/>
    </source>
</evidence>
<keyword evidence="2" id="KW-0479">Metal-binding</keyword>
<evidence type="ECO:0000256" key="7">
    <source>
        <dbReference type="ARBA" id="ARBA00023159"/>
    </source>
</evidence>
<dbReference type="FunFam" id="3.30.50.10:FF:000018">
    <property type="entry name" value="GATA transcription factor"/>
    <property type="match status" value="1"/>
</dbReference>
<keyword evidence="6" id="KW-0238">DNA-binding</keyword>
<evidence type="ECO:0000313" key="13">
    <source>
        <dbReference type="Proteomes" id="UP000187609"/>
    </source>
</evidence>
<comment type="similarity">
    <text evidence="1">Belongs to the type IV zinc-finger family. Class A subfamily.</text>
</comment>
<evidence type="ECO:0000256" key="9">
    <source>
        <dbReference type="PROSITE-ProRule" id="PRU00094"/>
    </source>
</evidence>
<dbReference type="EMBL" id="MJEQ01001564">
    <property type="protein sequence ID" value="OIT30233.1"/>
    <property type="molecule type" value="Genomic_DNA"/>
</dbReference>
<feature type="domain" description="GATA-type" evidence="11">
    <location>
        <begin position="202"/>
        <end position="238"/>
    </location>
</feature>
<evidence type="ECO:0000256" key="6">
    <source>
        <dbReference type="ARBA" id="ARBA00023125"/>
    </source>
</evidence>
<dbReference type="SMR" id="A0A314KLR2"/>
<dbReference type="PANTHER" id="PTHR45658">
    <property type="entry name" value="GATA TRANSCRIPTION FACTOR"/>
    <property type="match status" value="1"/>
</dbReference>
<dbReference type="GeneID" id="109210268"/>
<keyword evidence="8" id="KW-0804">Transcription</keyword>
<evidence type="ECO:0000256" key="3">
    <source>
        <dbReference type="ARBA" id="ARBA00022771"/>
    </source>
</evidence>
<proteinExistence type="inferred from homology"/>
<keyword evidence="4" id="KW-0862">Zinc</keyword>
<evidence type="ECO:0000256" key="10">
    <source>
        <dbReference type="SAM" id="MobiDB-lite"/>
    </source>
</evidence>
<evidence type="ECO:0000256" key="2">
    <source>
        <dbReference type="ARBA" id="ARBA00022723"/>
    </source>
</evidence>
<dbReference type="Gramene" id="OIT30233">
    <property type="protein sequence ID" value="OIT30233"/>
    <property type="gene ID" value="A4A49_16466"/>
</dbReference>
<dbReference type="SMART" id="SM00401">
    <property type="entry name" value="ZnF_GATA"/>
    <property type="match status" value="1"/>
</dbReference>
<feature type="region of interest" description="Disordered" evidence="10">
    <location>
        <begin position="39"/>
        <end position="58"/>
    </location>
</feature>
<evidence type="ECO:0000256" key="8">
    <source>
        <dbReference type="ARBA" id="ARBA00023163"/>
    </source>
</evidence>
<dbReference type="PANTHER" id="PTHR45658:SF42">
    <property type="entry name" value="GATA TRANSCRIPTION FACTOR 1"/>
    <property type="match status" value="1"/>
</dbReference>
<dbReference type="PROSITE" id="PS00344">
    <property type="entry name" value="GATA_ZN_FINGER_1"/>
    <property type="match status" value="1"/>
</dbReference>
<dbReference type="GO" id="GO:0005634">
    <property type="term" value="C:nucleus"/>
    <property type="evidence" value="ECO:0007669"/>
    <property type="project" value="TreeGrafter"/>
</dbReference>
<dbReference type="GO" id="GO:0008270">
    <property type="term" value="F:zinc ion binding"/>
    <property type="evidence" value="ECO:0007669"/>
    <property type="project" value="UniProtKB-KW"/>
</dbReference>
<dbReference type="Pfam" id="PF00320">
    <property type="entry name" value="GATA"/>
    <property type="match status" value="1"/>
</dbReference>
<dbReference type="PROSITE" id="PS50114">
    <property type="entry name" value="GATA_ZN_FINGER_2"/>
    <property type="match status" value="1"/>
</dbReference>
<dbReference type="STRING" id="49451.A0A314KLR2"/>
<evidence type="ECO:0000256" key="4">
    <source>
        <dbReference type="ARBA" id="ARBA00022833"/>
    </source>
</evidence>
<accession>A0A314KLR2</accession>
<dbReference type="KEGG" id="nau:109210268"/>
<organism evidence="12 13">
    <name type="scientific">Nicotiana attenuata</name>
    <name type="common">Coyote tobacco</name>
    <dbReference type="NCBI Taxonomy" id="49451"/>
    <lineage>
        <taxon>Eukaryota</taxon>
        <taxon>Viridiplantae</taxon>
        <taxon>Streptophyta</taxon>
        <taxon>Embryophyta</taxon>
        <taxon>Tracheophyta</taxon>
        <taxon>Spermatophyta</taxon>
        <taxon>Magnoliopsida</taxon>
        <taxon>eudicotyledons</taxon>
        <taxon>Gunneridae</taxon>
        <taxon>Pentapetalae</taxon>
        <taxon>asterids</taxon>
        <taxon>lamiids</taxon>
        <taxon>Solanales</taxon>
        <taxon>Solanaceae</taxon>
        <taxon>Nicotianoideae</taxon>
        <taxon>Nicotianeae</taxon>
        <taxon>Nicotiana</taxon>
    </lineage>
</organism>
<evidence type="ECO:0000259" key="11">
    <source>
        <dbReference type="PROSITE" id="PS50114"/>
    </source>
</evidence>
<keyword evidence="3 9" id="KW-0863">Zinc-finger</keyword>
<reference evidence="12" key="1">
    <citation type="submission" date="2016-11" db="EMBL/GenBank/DDBJ databases">
        <title>The genome of Nicotiana attenuata.</title>
        <authorList>
            <person name="Xu S."/>
            <person name="Brockmoeller T."/>
            <person name="Gaquerel E."/>
            <person name="Navarro A."/>
            <person name="Kuhl H."/>
            <person name="Gase K."/>
            <person name="Ling Z."/>
            <person name="Zhou W."/>
            <person name="Kreitzer C."/>
            <person name="Stanke M."/>
            <person name="Tang H."/>
            <person name="Lyons E."/>
            <person name="Pandey P."/>
            <person name="Pandey S.P."/>
            <person name="Timmermann B."/>
            <person name="Baldwin I.T."/>
        </authorList>
    </citation>
    <scope>NUCLEOTIDE SEQUENCE [LARGE SCALE GENOMIC DNA]</scope>
    <source>
        <strain evidence="12">UT</strain>
    </source>
</reference>
<dbReference type="SUPFAM" id="SSF57716">
    <property type="entry name" value="Glucocorticoid receptor-like (DNA-binding domain)"/>
    <property type="match status" value="1"/>
</dbReference>
<dbReference type="InterPro" id="IPR000679">
    <property type="entry name" value="Znf_GATA"/>
</dbReference>
<keyword evidence="13" id="KW-1185">Reference proteome</keyword>
<comment type="caution">
    <text evidence="12">The sequence shown here is derived from an EMBL/GenBank/DDBJ whole genome shotgun (WGS) entry which is preliminary data.</text>
</comment>
<dbReference type="GO" id="GO:0006355">
    <property type="term" value="P:regulation of DNA-templated transcription"/>
    <property type="evidence" value="ECO:0007669"/>
    <property type="project" value="InterPro"/>
</dbReference>
<dbReference type="CDD" id="cd00202">
    <property type="entry name" value="ZnF_GATA"/>
    <property type="match status" value="1"/>
</dbReference>
<protein>
    <submittedName>
        <fullName evidence="12">Gata transcription factor 1</fullName>
    </submittedName>
</protein>
<dbReference type="Gene3D" id="3.30.50.10">
    <property type="entry name" value="Erythroid Transcription Factor GATA-1, subunit A"/>
    <property type="match status" value="1"/>
</dbReference>
<name>A0A314KLR2_NICAT</name>
<gene>
    <name evidence="12" type="primary">GATA1_0</name>
    <name evidence="12" type="ORF">A4A49_16466</name>
</gene>
<dbReference type="Proteomes" id="UP000187609">
    <property type="component" value="Unassembled WGS sequence"/>
</dbReference>
<evidence type="ECO:0000256" key="5">
    <source>
        <dbReference type="ARBA" id="ARBA00023015"/>
    </source>
</evidence>
<dbReference type="InterPro" id="IPR013088">
    <property type="entry name" value="Znf_NHR/GATA"/>
</dbReference>
<evidence type="ECO:0000313" key="12">
    <source>
        <dbReference type="EMBL" id="OIT30233.1"/>
    </source>
</evidence>
<dbReference type="GO" id="GO:0043565">
    <property type="term" value="F:sequence-specific DNA binding"/>
    <property type="evidence" value="ECO:0007669"/>
    <property type="project" value="InterPro"/>
</dbReference>
<keyword evidence="7" id="KW-0010">Activator</keyword>
<dbReference type="InterPro" id="IPR051140">
    <property type="entry name" value="GATA_TF"/>
</dbReference>